<dbReference type="EMBL" id="JAIBCX010000126">
    <property type="protein sequence ID" value="MCJ8355468.1"/>
    <property type="molecule type" value="Genomic_DNA"/>
</dbReference>
<evidence type="ECO:0000313" key="1">
    <source>
        <dbReference type="EMBL" id="MCJ8355468.1"/>
    </source>
</evidence>
<comment type="caution">
    <text evidence="1">The sequence shown here is derived from an EMBL/GenBank/DDBJ whole genome shotgun (WGS) entry which is preliminary data.</text>
</comment>
<sequence length="144" mass="14902">VAEVMDFNPWTGWEITITGQDTVLGPVQSPLGALTLVVRDGVMRLMRGARVLLCCDMVGRMTDIVLDKGMFSCRLAPARSGRIILGLPFVSPEKTIAAQVNGHGVAITGDTATGSLIALDDIGAGATVSVHYTPTIAAAIAPGA</sequence>
<dbReference type="AlphaFoldDB" id="A0AAW5EX51"/>
<gene>
    <name evidence="1" type="ORF">K1W68_16015</name>
</gene>
<proteinExistence type="predicted"/>
<reference evidence="1" key="2">
    <citation type="submission" date="2022-03" db="EMBL/GenBank/DDBJ databases">
        <authorList>
            <person name="Ryngajllo M."/>
            <person name="Jacek P."/>
            <person name="Kubiak K."/>
        </authorList>
    </citation>
    <scope>NUCLEOTIDE SEQUENCE</scope>
    <source>
        <strain evidence="1">SI1</strain>
    </source>
</reference>
<feature type="non-terminal residue" evidence="1">
    <location>
        <position position="1"/>
    </location>
</feature>
<name>A0AAW5EX51_NOVHA</name>
<organism evidence="1 2">
    <name type="scientific">Novacetimonas hansenii</name>
    <name type="common">Komagataeibacter hansenii</name>
    <dbReference type="NCBI Taxonomy" id="436"/>
    <lineage>
        <taxon>Bacteria</taxon>
        <taxon>Pseudomonadati</taxon>
        <taxon>Pseudomonadota</taxon>
        <taxon>Alphaproteobacteria</taxon>
        <taxon>Acetobacterales</taxon>
        <taxon>Acetobacteraceae</taxon>
        <taxon>Novacetimonas</taxon>
    </lineage>
</organism>
<protein>
    <submittedName>
        <fullName evidence="1">Uncharacterized protein</fullName>
    </submittedName>
</protein>
<dbReference type="Proteomes" id="UP001202887">
    <property type="component" value="Unassembled WGS sequence"/>
</dbReference>
<evidence type="ECO:0000313" key="2">
    <source>
        <dbReference type="Proteomes" id="UP001202887"/>
    </source>
</evidence>
<accession>A0AAW5EX51</accession>
<reference evidence="1" key="1">
    <citation type="journal article" date="2021" name="Polymers (Basel)">
        <title>Highly Stretchable Bacterial Cellulose Produced by Komagataeibacter hansenii SI1.</title>
        <authorList>
            <person name="Cielecka I."/>
            <person name="Ryngajllo M."/>
            <person name="Maniukiewicz W."/>
            <person name="Bielecki S."/>
        </authorList>
    </citation>
    <scope>NUCLEOTIDE SEQUENCE</scope>
    <source>
        <strain evidence="1">SI1</strain>
    </source>
</reference>